<feature type="region of interest" description="Disordered" evidence="1">
    <location>
        <begin position="1"/>
        <end position="39"/>
    </location>
</feature>
<organism evidence="2 3">
    <name type="scientific">Streptomyces spongiicola</name>
    <dbReference type="NCBI Taxonomy" id="1690221"/>
    <lineage>
        <taxon>Bacteria</taxon>
        <taxon>Bacillati</taxon>
        <taxon>Actinomycetota</taxon>
        <taxon>Actinomycetes</taxon>
        <taxon>Kitasatosporales</taxon>
        <taxon>Streptomycetaceae</taxon>
        <taxon>Streptomyces</taxon>
    </lineage>
</organism>
<evidence type="ECO:0000313" key="2">
    <source>
        <dbReference type="EMBL" id="GBQ01772.1"/>
    </source>
</evidence>
<evidence type="ECO:0000256" key="1">
    <source>
        <dbReference type="SAM" id="MobiDB-lite"/>
    </source>
</evidence>
<dbReference type="AlphaFoldDB" id="A0A388T0W4"/>
<sequence length="95" mass="10285">MAGHLFQRGLPDPSVPVAQRQGGHARQLPRADLRPARPHGADLRVEIQPGVGVRRLEYVADPGTLYKPFDGRVPPARHGVRLRSGGTGGHCLSRL</sequence>
<feature type="compositionally biased region" description="Basic and acidic residues" evidence="1">
    <location>
        <begin position="29"/>
        <end position="39"/>
    </location>
</feature>
<evidence type="ECO:0000313" key="3">
    <source>
        <dbReference type="Proteomes" id="UP000265354"/>
    </source>
</evidence>
<proteinExistence type="predicted"/>
<accession>A0A388T0W4</accession>
<gene>
    <name evidence="2" type="ORF">SSP531S_32190</name>
</gene>
<protein>
    <submittedName>
        <fullName evidence="2">Uncharacterized protein</fullName>
    </submittedName>
</protein>
<dbReference type="Proteomes" id="UP000265354">
    <property type="component" value="Unassembled WGS sequence"/>
</dbReference>
<comment type="caution">
    <text evidence="2">The sequence shown here is derived from an EMBL/GenBank/DDBJ whole genome shotgun (WGS) entry which is preliminary data.</text>
</comment>
<dbReference type="EMBL" id="BGZL01000008">
    <property type="protein sequence ID" value="GBQ01772.1"/>
    <property type="molecule type" value="Genomic_DNA"/>
</dbReference>
<reference evidence="2 3" key="1">
    <citation type="submission" date="2018-07" db="EMBL/GenBank/DDBJ databases">
        <title>Whole Genome Shotgun Sequence of Streptomyces spongiicola strain 531S.</title>
        <authorList>
            <person name="Dohra H."/>
            <person name="Kodani S."/>
        </authorList>
    </citation>
    <scope>NUCLEOTIDE SEQUENCE [LARGE SCALE GENOMIC DNA]</scope>
    <source>
        <strain evidence="2 3">531S</strain>
    </source>
</reference>
<name>A0A388T0W4_9ACTN</name>